<accession>A0ABW5WGD1</accession>
<evidence type="ECO:0000313" key="1">
    <source>
        <dbReference type="EMBL" id="MFD2802650.1"/>
    </source>
</evidence>
<name>A0ABW5WGD1_9PSEU</name>
<protein>
    <submittedName>
        <fullName evidence="1">Uncharacterized protein</fullName>
    </submittedName>
</protein>
<comment type="caution">
    <text evidence="1">The sequence shown here is derived from an EMBL/GenBank/DDBJ whole genome shotgun (WGS) entry which is preliminary data.</text>
</comment>
<dbReference type="RefSeq" id="WP_377396245.1">
    <property type="nucleotide sequence ID" value="NZ_JBHSAN010000054.1"/>
</dbReference>
<dbReference type="EMBL" id="JBHUOF010000049">
    <property type="protein sequence ID" value="MFD2802650.1"/>
    <property type="molecule type" value="Genomic_DNA"/>
</dbReference>
<sequence length="133" mass="14624">MTCSPETTIETTLGRLIERGYRFVHPRDANGELVAVVGVRVHGTVVDVVRLDAEDDVTAMRMPSEEPDILQPKNVLWRRDGDLETVIADLLALGDEDFTEPAEPTQWAARPGLSRGCWVPSGSGRAKWLQATA</sequence>
<dbReference type="Proteomes" id="UP001597478">
    <property type="component" value="Unassembled WGS sequence"/>
</dbReference>
<organism evidence="1 2">
    <name type="scientific">Prauserella oleivorans</name>
    <dbReference type="NCBI Taxonomy" id="1478153"/>
    <lineage>
        <taxon>Bacteria</taxon>
        <taxon>Bacillati</taxon>
        <taxon>Actinomycetota</taxon>
        <taxon>Actinomycetes</taxon>
        <taxon>Pseudonocardiales</taxon>
        <taxon>Pseudonocardiaceae</taxon>
        <taxon>Prauserella</taxon>
    </lineage>
</organism>
<evidence type="ECO:0000313" key="2">
    <source>
        <dbReference type="Proteomes" id="UP001597478"/>
    </source>
</evidence>
<keyword evidence="2" id="KW-1185">Reference proteome</keyword>
<reference evidence="2" key="1">
    <citation type="journal article" date="2019" name="Int. J. Syst. Evol. Microbiol.">
        <title>The Global Catalogue of Microorganisms (GCM) 10K type strain sequencing project: providing services to taxonomists for standard genome sequencing and annotation.</title>
        <authorList>
            <consortium name="The Broad Institute Genomics Platform"/>
            <consortium name="The Broad Institute Genome Sequencing Center for Infectious Disease"/>
            <person name="Wu L."/>
            <person name="Ma J."/>
        </authorList>
    </citation>
    <scope>NUCLEOTIDE SEQUENCE [LARGE SCALE GENOMIC DNA]</scope>
    <source>
        <strain evidence="2">IBRC-M 10906</strain>
    </source>
</reference>
<proteinExistence type="predicted"/>
<gene>
    <name evidence="1" type="ORF">ACFS2C_24990</name>
</gene>